<protein>
    <submittedName>
        <fullName evidence="1">Uncharacterized protein</fullName>
    </submittedName>
</protein>
<reference evidence="1 2" key="1">
    <citation type="journal article" date="2011" name="J. Bacteriol.">
        <title>Complete genome sequence of Algoriphagus sp. PR1, bacterial prey of a colony-forming choanoflagellate.</title>
        <authorList>
            <person name="Alegado R.A."/>
            <person name="Ferriera S."/>
            <person name="Nusbaum C."/>
            <person name="Young S.K."/>
            <person name="Zeng Q."/>
            <person name="Imamovic A."/>
            <person name="Fairclough S.R."/>
            <person name="King N."/>
        </authorList>
    </citation>
    <scope>NUCLEOTIDE SEQUENCE [LARGE SCALE GENOMIC DNA]</scope>
    <source>
        <strain evidence="1 2">PR1</strain>
    </source>
</reference>
<dbReference type="eggNOG" id="ENOG5032XGV">
    <property type="taxonomic scope" value="Bacteria"/>
</dbReference>
<dbReference type="EMBL" id="AAXU02000001">
    <property type="protein sequence ID" value="EAZ79803.1"/>
    <property type="molecule type" value="Genomic_DNA"/>
</dbReference>
<dbReference type="AlphaFoldDB" id="A3I1Y7"/>
<evidence type="ECO:0000313" key="2">
    <source>
        <dbReference type="Proteomes" id="UP000003919"/>
    </source>
</evidence>
<sequence length="244" mass="28652">MGESKANKIVILLSATIKPFMETFMAARSIEEREEDYFKAAEFYLGKGFPVVFVENSMYHSERIFNLKNRFPEFEILQFESTSSHLGKGHGEKQLMDYALANSTLLAQSEYLLKITGRYIVQNIQEFIGGLETDMKPVYINFLRDLTWGDTRILLMSKAYYKEIFAPFCDQYLDEKNNVILERVFARSVHHHMSKGGTFGFWPVYPSYLGFDGSYGDPIKFSFFKKMKYQYYFKLKRFIFKHIA</sequence>
<dbReference type="EMBL" id="CM001023">
    <property type="protein sequence ID" value="EAZ79803.1"/>
    <property type="molecule type" value="Genomic_DNA"/>
</dbReference>
<keyword evidence="2" id="KW-1185">Reference proteome</keyword>
<dbReference type="RefSeq" id="WP_008200041.1">
    <property type="nucleotide sequence ID" value="NZ_CM001023.1"/>
</dbReference>
<evidence type="ECO:0000313" key="1">
    <source>
        <dbReference type="EMBL" id="EAZ79803.1"/>
    </source>
</evidence>
<dbReference type="STRING" id="388413.ALPR1_09263"/>
<dbReference type="HOGENOM" id="CLU_1165244_0_0_10"/>
<dbReference type="OrthoDB" id="823533at2"/>
<name>A3I1Y7_9BACT</name>
<organism evidence="1 2">
    <name type="scientific">Algoriphagus machipongonensis</name>
    <dbReference type="NCBI Taxonomy" id="388413"/>
    <lineage>
        <taxon>Bacteria</taxon>
        <taxon>Pseudomonadati</taxon>
        <taxon>Bacteroidota</taxon>
        <taxon>Cytophagia</taxon>
        <taxon>Cytophagales</taxon>
        <taxon>Cyclobacteriaceae</taxon>
        <taxon>Algoriphagus</taxon>
    </lineage>
</organism>
<proteinExistence type="predicted"/>
<dbReference type="Proteomes" id="UP000003919">
    <property type="component" value="Chromosome"/>
</dbReference>
<gene>
    <name evidence="1" type="ORF">ALPR1_09263</name>
</gene>
<comment type="caution">
    <text evidence="1">The sequence shown here is derived from an EMBL/GenBank/DDBJ whole genome shotgun (WGS) entry which is preliminary data.</text>
</comment>
<accession>A3I1Y7</accession>